<accession>A0A835WVN3</accession>
<name>A0A835WVN3_9CHLO</name>
<reference evidence="3" key="1">
    <citation type="journal article" date="2020" name="bioRxiv">
        <title>Comparative genomics of Chlamydomonas.</title>
        <authorList>
            <person name="Craig R.J."/>
            <person name="Hasan A.R."/>
            <person name="Ness R.W."/>
            <person name="Keightley P.D."/>
        </authorList>
    </citation>
    <scope>NUCLEOTIDE SEQUENCE</scope>
    <source>
        <strain evidence="3">CCAP 11/173</strain>
    </source>
</reference>
<organism evidence="3 4">
    <name type="scientific">Chlamydomonas schloesseri</name>
    <dbReference type="NCBI Taxonomy" id="2026947"/>
    <lineage>
        <taxon>Eukaryota</taxon>
        <taxon>Viridiplantae</taxon>
        <taxon>Chlorophyta</taxon>
        <taxon>core chlorophytes</taxon>
        <taxon>Chlorophyceae</taxon>
        <taxon>CS clade</taxon>
        <taxon>Chlamydomonadales</taxon>
        <taxon>Chlamydomonadaceae</taxon>
        <taxon>Chlamydomonas</taxon>
    </lineage>
</organism>
<feature type="region of interest" description="Disordered" evidence="1">
    <location>
        <begin position="130"/>
        <end position="197"/>
    </location>
</feature>
<dbReference type="AlphaFoldDB" id="A0A835WVN3"/>
<dbReference type="InterPro" id="IPR011333">
    <property type="entry name" value="SKP1/BTB/POZ_sf"/>
</dbReference>
<proteinExistence type="predicted"/>
<dbReference type="Gene3D" id="3.30.710.10">
    <property type="entry name" value="Potassium Channel Kv1.1, Chain A"/>
    <property type="match status" value="1"/>
</dbReference>
<dbReference type="EMBL" id="JAEHOD010000002">
    <property type="protein sequence ID" value="KAG2454496.1"/>
    <property type="molecule type" value="Genomic_DNA"/>
</dbReference>
<protein>
    <recommendedName>
        <fullName evidence="2">BACK domain-containing protein</fullName>
    </recommendedName>
</protein>
<feature type="region of interest" description="Disordered" evidence="1">
    <location>
        <begin position="340"/>
        <end position="367"/>
    </location>
</feature>
<evidence type="ECO:0000313" key="4">
    <source>
        <dbReference type="Proteomes" id="UP000613740"/>
    </source>
</evidence>
<keyword evidence="4" id="KW-1185">Reference proteome</keyword>
<feature type="domain" description="BACK" evidence="2">
    <location>
        <begin position="396"/>
        <end position="457"/>
    </location>
</feature>
<dbReference type="Proteomes" id="UP000613740">
    <property type="component" value="Unassembled WGS sequence"/>
</dbReference>
<sequence>MAASVLAALEKLYASSEYADCVISVYAASGTASDEPVATLPGHLHVLLAGSELFQAQAERWPQQCDIARSCKVCGEARGASGGSGSSGESIDRGAAVLRVSLDHRSDLPYALSALRFLYSGKLDHVTAESAQTHTDGTTATGGGVAAGGSIDAAAPGTPGASRSGSPVRGDGGDGATSTSGATGDGGQGSVSTCSGTASGGSGSLAAALLHTRRLALYLQMPDCVAACEQALVERVLRRDGQAPPAKGKLAGVVATSDPRFAAVADVHGVRELLAPPLLLPPEDEPPLPTHLPCVGREASAADPRAAELGYRVRLACLEQLVSWAMDNISAVAEENLQQHAKWRTQQQQQQKGVGEAPPSAASEPAVPQPPAFGELLAWAAVSAPHALTNPEAKKAVLQLPAAALEALLLADNFATDDESSVLLLLIEWRHVNTRESDSTNQLLQRLVRLGHMNAAYCGVLLPLLVEARWISLERMEVGLIAQCAGAGLAARWRICQSAGNWRCVRDGARWFHPSPRPQAPSRLVDYSVDPAALTAASRGEVGCASRFAQKKLVASGFEWSAGVRCDPRAPASEAAAAGVYLWCHVPHSLACVARKQESSYSYIQPSSYVLLAHPGAMTVTVFGKAGAKACNGTAASTGAGTSPKWAPAFRMACGEGDFAQCGQGWGEARVLPLVAGEAGPGPVQGQQGQSAGELAAWERYMLDGKLRGQLRWEA</sequence>
<dbReference type="Pfam" id="PF07707">
    <property type="entry name" value="BACK"/>
    <property type="match status" value="1"/>
</dbReference>
<dbReference type="InterPro" id="IPR011705">
    <property type="entry name" value="BACK"/>
</dbReference>
<gene>
    <name evidence="3" type="ORF">HYH02_001514</name>
</gene>
<evidence type="ECO:0000313" key="3">
    <source>
        <dbReference type="EMBL" id="KAG2454496.1"/>
    </source>
</evidence>
<feature type="compositionally biased region" description="Low complexity" evidence="1">
    <location>
        <begin position="346"/>
        <end position="366"/>
    </location>
</feature>
<evidence type="ECO:0000259" key="2">
    <source>
        <dbReference type="Pfam" id="PF07707"/>
    </source>
</evidence>
<comment type="caution">
    <text evidence="3">The sequence shown here is derived from an EMBL/GenBank/DDBJ whole genome shotgun (WGS) entry which is preliminary data.</text>
</comment>
<feature type="compositionally biased region" description="Low complexity" evidence="1">
    <location>
        <begin position="148"/>
        <end position="157"/>
    </location>
</feature>
<dbReference type="OrthoDB" id="10531806at2759"/>
<evidence type="ECO:0000256" key="1">
    <source>
        <dbReference type="SAM" id="MobiDB-lite"/>
    </source>
</evidence>